<protein>
    <submittedName>
        <fullName evidence="2">Uncharacterized protein</fullName>
    </submittedName>
</protein>
<sequence>MIPVLHNNTVVITMIIRVNNIVARMNGARADVKSRSIGVQFIKIDGSVIVICKHNKFEEKVIIMKKLIAAALFILAIMLSGCASSSEKYNAPYISPTQFQTYSCAELLAEIERIQSRVSHLTGRSGSNEPTNGKLALDADLSLSWTALFALAGTKEQEAEYAQLKSEYDAIQQWAVIKQCSGVIPPAEKPPEFDPDLVERSISNPVAKSARY</sequence>
<proteinExistence type="predicted"/>
<evidence type="ECO:0000313" key="2">
    <source>
        <dbReference type="EMBL" id="SNX60065.1"/>
    </source>
</evidence>
<evidence type="ECO:0000313" key="3">
    <source>
        <dbReference type="Proteomes" id="UP000242498"/>
    </source>
</evidence>
<dbReference type="Proteomes" id="UP000242498">
    <property type="component" value="Chromosome I"/>
</dbReference>
<evidence type="ECO:0000256" key="1">
    <source>
        <dbReference type="SAM" id="MobiDB-lite"/>
    </source>
</evidence>
<feature type="region of interest" description="Disordered" evidence="1">
    <location>
        <begin position="188"/>
        <end position="212"/>
    </location>
</feature>
<dbReference type="OrthoDB" id="6647798at2"/>
<organism evidence="2 3">
    <name type="scientific">Nitrosomonas ureae</name>
    <dbReference type="NCBI Taxonomy" id="44577"/>
    <lineage>
        <taxon>Bacteria</taxon>
        <taxon>Pseudomonadati</taxon>
        <taxon>Pseudomonadota</taxon>
        <taxon>Betaproteobacteria</taxon>
        <taxon>Nitrosomonadales</taxon>
        <taxon>Nitrosomonadaceae</taxon>
        <taxon>Nitrosomonas</taxon>
    </lineage>
</organism>
<dbReference type="EMBL" id="LT907782">
    <property type="protein sequence ID" value="SNX60065.1"/>
    <property type="molecule type" value="Genomic_DNA"/>
</dbReference>
<gene>
    <name evidence="2" type="ORF">SAMN06296273_1524</name>
</gene>
<dbReference type="RefSeq" id="WP_096292711.1">
    <property type="nucleotide sequence ID" value="NZ_LT907782.1"/>
</dbReference>
<dbReference type="AlphaFoldDB" id="A0A285BYA1"/>
<reference evidence="2 3" key="1">
    <citation type="submission" date="2017-08" db="EMBL/GenBank/DDBJ databases">
        <authorList>
            <person name="de Groot N.N."/>
        </authorList>
    </citation>
    <scope>NUCLEOTIDE SEQUENCE [LARGE SCALE GENOMIC DNA]</scope>
    <source>
        <strain evidence="2 3">Nm15</strain>
    </source>
</reference>
<accession>A0A285BYA1</accession>
<name>A0A285BYA1_9PROT</name>